<protein>
    <recommendedName>
        <fullName evidence="11">EEF1A lysine methyltransferase 1</fullName>
        <ecNumber evidence="11">2.1.1.-</ecNumber>
    </recommendedName>
    <alternativeName>
        <fullName evidence="11">N(6)-adenine-specific DNA methyltransferase 2</fullName>
    </alternativeName>
    <alternativeName>
        <fullName evidence="11">Protein-lysine N-methyltransferase N6AMT2</fullName>
    </alternativeName>
</protein>
<keyword evidence="5 11" id="KW-0963">Cytoplasm</keyword>
<comment type="caution">
    <text evidence="11">Was originally thought to be an N(6)-adenine-specific DNA methyltransferase based on primary sequence and predicted secondary structure.</text>
</comment>
<dbReference type="InterPro" id="IPR019369">
    <property type="entry name" value="Efm5/EEF1AKMT1"/>
</dbReference>
<dbReference type="GO" id="GO:0003676">
    <property type="term" value="F:nucleic acid binding"/>
    <property type="evidence" value="ECO:0007669"/>
    <property type="project" value="InterPro"/>
</dbReference>
<keyword evidence="7 11" id="KW-0808">Transferase</keyword>
<sequence>MFESSQNVLLKPTESWREALLDSRVMELFFTVHRKIREDSDMAQDSLQCLAQLASLHGPVFPDEGAQVDYLAHFIEGLLGTINGIEIEDSEAVGISSIISNLITVFPRNVLTAIPRELFSSFVNCLTHLTCSFGRSAALEEVLDKDDMVYMEAYDRLLESWLTLVQDDKHFHKGFFTQHAVQVFNSYIQCHLAAPDGTRNLTANGVASREEEEISELQEDDRDQFSDQLASVGMLGRIAAEHCIPLLTSLLEERVTRLHGQLQRQQQQQLLASPTSGSADSKTLDDLYEDIHWLILVTGYLLADDTQGETPLIPPEIMEYSIKHSSEVDINTTLQILGSPGEKASSIPGYNRTDSVIRLLSAILRVSEVESRAIRADLTHLLSPQMGKDIVWFLKRWAKTYLLVDEKLYDQISVPFSTAFGADTEGSQWIVGYLLQKVLSNLSVCSSEQGLADDTVQLLVTLVERRERANLVIQCENWWNLAKQFASRSPPLNFLSSPVQRTLMKALVLGGFAHMDTETKQQYWTEVLQPLQQRFLRVINQENFPQTCQQEEVKQEITATLEALCGIAEATQVDNVAILFNFLMDFLTNCIGLMEVYKNTPETVNLIIEVFVEVAHKQICYLGESKAMNLYEACLTLLQVYSKNNLGRQRIDVTAEEEQYQDLLLIMELLTNLLSKEFIDFSDTDEVFRGQEPGPAASRSVSAADVVLYGVNLILPLMSQDLLKFPTLCNQYYKLITFICEIFPEKIPQLPEDLFKSLMYSLELGMTSYPLNAMSSEVCQLCLEALTPLAEQCAKAQETDAPLFLATRHFLKLVFDMLVLQKHSTEMTTAAGEAFYTLVCLHQAEYSELVETLLSSQQDPVIYQRLADAFNKLTASSTPPALDRKQKMAFLKSLEEFMANLRSQKGKRTYDQQACDPGPCGSGPTAWSQRMRVVQGPVLRCEMSDSEDEGPPQLSSYALAALQEFYAEQQHHHSDLCGDDKYNIGIIEENWQLSQFWYSPETATRLAEDAVAAAGEGGRIACVSAPSVYQKLRERHRDDVSVCIFEYDRRFAIYGEDFVYYDYKNPVDLPERIATHSFDIVVADPPYLSEECLRKMSETIKLLTRGKILLCTGAVMEDAAAKLLGVKMCKFIPEHTRTLGNEFRCFVNYNSGLDCNLSVRLPVQEGPK</sequence>
<dbReference type="EC" id="2.1.1.-" evidence="11"/>
<comment type="similarity">
    <text evidence="11">Belongs to the class I-like SAM-binding methyltransferase superfamily. EFM5 family.</text>
</comment>
<evidence type="ECO:0000256" key="8">
    <source>
        <dbReference type="ARBA" id="ARBA00022927"/>
    </source>
</evidence>
<evidence type="ECO:0000256" key="7">
    <source>
        <dbReference type="ARBA" id="ARBA00022679"/>
    </source>
</evidence>
<dbReference type="GO" id="GO:0032259">
    <property type="term" value="P:methylation"/>
    <property type="evidence" value="ECO:0007669"/>
    <property type="project" value="UniProtKB-KW"/>
</dbReference>
<evidence type="ECO:0000256" key="11">
    <source>
        <dbReference type="HAMAP-Rule" id="MF_03187"/>
    </source>
</evidence>
<dbReference type="GO" id="GO:0005737">
    <property type="term" value="C:cytoplasm"/>
    <property type="evidence" value="ECO:0007669"/>
    <property type="project" value="UniProtKB-SubCell"/>
</dbReference>
<dbReference type="SUPFAM" id="SSF48371">
    <property type="entry name" value="ARM repeat"/>
    <property type="match status" value="1"/>
</dbReference>
<evidence type="ECO:0000256" key="9">
    <source>
        <dbReference type="ARBA" id="ARBA00023242"/>
    </source>
</evidence>
<dbReference type="GO" id="GO:0005643">
    <property type="term" value="C:nuclear pore"/>
    <property type="evidence" value="ECO:0007669"/>
    <property type="project" value="TreeGrafter"/>
</dbReference>
<comment type="similarity">
    <text evidence="3">Belongs to the exportin family.</text>
</comment>
<evidence type="ECO:0000256" key="3">
    <source>
        <dbReference type="ARBA" id="ARBA00009466"/>
    </source>
</evidence>
<reference evidence="12" key="1">
    <citation type="submission" date="2019-10" db="EMBL/GenBank/DDBJ databases">
        <title>The sequence and de novo assembly of the wild yak genome.</title>
        <authorList>
            <person name="Liu Y."/>
        </authorList>
    </citation>
    <scope>NUCLEOTIDE SEQUENCE [LARGE SCALE GENOMIC DNA]</scope>
    <source>
        <strain evidence="12">WY2019</strain>
    </source>
</reference>
<dbReference type="Gene3D" id="1.25.10.10">
    <property type="entry name" value="Leucine-rich Repeat Variant"/>
    <property type="match status" value="1"/>
</dbReference>
<dbReference type="GO" id="GO:0006611">
    <property type="term" value="P:protein export from nucleus"/>
    <property type="evidence" value="ECO:0007669"/>
    <property type="project" value="TreeGrafter"/>
</dbReference>
<comment type="catalytic activity">
    <reaction evidence="10">
        <text>L-lysyl-[protein] + 3 S-adenosyl-L-methionine = N(6),N(6),N(6)-trimethyl-L-lysyl-[protein] + 3 S-adenosyl-L-homocysteine + 3 H(+)</text>
        <dbReference type="Rhea" id="RHEA:54192"/>
        <dbReference type="Rhea" id="RHEA-COMP:9752"/>
        <dbReference type="Rhea" id="RHEA-COMP:13826"/>
        <dbReference type="ChEBI" id="CHEBI:15378"/>
        <dbReference type="ChEBI" id="CHEBI:29969"/>
        <dbReference type="ChEBI" id="CHEBI:57856"/>
        <dbReference type="ChEBI" id="CHEBI:59789"/>
        <dbReference type="ChEBI" id="CHEBI:61961"/>
    </reaction>
    <physiologicalReaction direction="left-to-right" evidence="10">
        <dbReference type="Rhea" id="RHEA:54193"/>
    </physiologicalReaction>
</comment>
<comment type="caution">
    <text evidence="12">The sequence shown here is derived from an EMBL/GenBank/DDBJ whole genome shotgun (WGS) entry which is preliminary data.</text>
</comment>
<dbReference type="AlphaFoldDB" id="A0A6B0R096"/>
<dbReference type="InterPro" id="IPR041370">
    <property type="entry name" value="Mlase_EEF1AKMT1/ZCCHC4"/>
</dbReference>
<dbReference type="FunFam" id="1.25.10.10:FF:000077">
    <property type="entry name" value="Exportin 4"/>
    <property type="match status" value="1"/>
</dbReference>
<comment type="function">
    <text evidence="11">Protein-lysine methyltransferase that selectively catalyzes the trimethylation of EEF1A at 'Lys-79'.</text>
</comment>
<dbReference type="Pfam" id="PF10237">
    <property type="entry name" value="N6-adenineMlase"/>
    <property type="match status" value="1"/>
</dbReference>
<evidence type="ECO:0000256" key="5">
    <source>
        <dbReference type="ARBA" id="ARBA00022490"/>
    </source>
</evidence>
<dbReference type="PANTHER" id="PTHR12596">
    <property type="entry name" value="EXPORTIN 4,7-RELATED"/>
    <property type="match status" value="1"/>
</dbReference>
<gene>
    <name evidence="11" type="primary">EEF1AKMT1</name>
    <name evidence="11" type="synonym">N6AMT2</name>
    <name evidence="12" type="ORF">E5288_WYG005983</name>
</gene>
<dbReference type="PROSITE" id="PS00092">
    <property type="entry name" value="N6_MTASE"/>
    <property type="match status" value="1"/>
</dbReference>
<dbReference type="InterPro" id="IPR016024">
    <property type="entry name" value="ARM-type_fold"/>
</dbReference>
<keyword evidence="4" id="KW-0813">Transport</keyword>
<evidence type="ECO:0000256" key="2">
    <source>
        <dbReference type="ARBA" id="ARBA00004496"/>
    </source>
</evidence>
<organism evidence="12 13">
    <name type="scientific">Bos mutus</name>
    <name type="common">wild yak</name>
    <dbReference type="NCBI Taxonomy" id="72004"/>
    <lineage>
        <taxon>Eukaryota</taxon>
        <taxon>Metazoa</taxon>
        <taxon>Chordata</taxon>
        <taxon>Craniata</taxon>
        <taxon>Vertebrata</taxon>
        <taxon>Euteleostomi</taxon>
        <taxon>Mammalia</taxon>
        <taxon>Eutheria</taxon>
        <taxon>Laurasiatheria</taxon>
        <taxon>Artiodactyla</taxon>
        <taxon>Ruminantia</taxon>
        <taxon>Pecora</taxon>
        <taxon>Bovidae</taxon>
        <taxon>Bovinae</taxon>
        <taxon>Bos</taxon>
    </lineage>
</organism>
<dbReference type="InterPro" id="IPR011989">
    <property type="entry name" value="ARM-like"/>
</dbReference>
<dbReference type="EMBL" id="VBQZ03000007">
    <property type="protein sequence ID" value="MXQ81264.1"/>
    <property type="molecule type" value="Genomic_DNA"/>
</dbReference>
<dbReference type="PANTHER" id="PTHR12596:SF1">
    <property type="entry name" value="EXPORTIN-4"/>
    <property type="match status" value="1"/>
</dbReference>
<keyword evidence="9" id="KW-0539">Nucleus</keyword>
<evidence type="ECO:0000313" key="12">
    <source>
        <dbReference type="EMBL" id="MXQ81264.1"/>
    </source>
</evidence>
<evidence type="ECO:0000256" key="6">
    <source>
        <dbReference type="ARBA" id="ARBA00022603"/>
    </source>
</evidence>
<keyword evidence="8" id="KW-0653">Protein transport</keyword>
<evidence type="ECO:0000256" key="1">
    <source>
        <dbReference type="ARBA" id="ARBA00004123"/>
    </source>
</evidence>
<evidence type="ECO:0000256" key="10">
    <source>
        <dbReference type="ARBA" id="ARBA00049497"/>
    </source>
</evidence>
<keyword evidence="6 11" id="KW-0489">Methyltransferase</keyword>
<dbReference type="GO" id="GO:0005049">
    <property type="term" value="F:nuclear export signal receptor activity"/>
    <property type="evidence" value="ECO:0007669"/>
    <property type="project" value="InterPro"/>
</dbReference>
<proteinExistence type="inferred from homology"/>
<evidence type="ECO:0000313" key="13">
    <source>
        <dbReference type="Proteomes" id="UP000322234"/>
    </source>
</evidence>
<accession>A0A6B0R096</accession>
<name>A0A6B0R096_9CETA</name>
<dbReference type="InterPro" id="IPR044189">
    <property type="entry name" value="XPO4/7-like"/>
</dbReference>
<dbReference type="HAMAP" id="MF_03187">
    <property type="entry name" value="Methyltr_EFM5"/>
    <property type="match status" value="1"/>
</dbReference>
<comment type="subcellular location">
    <subcellularLocation>
        <location evidence="2 11">Cytoplasm</location>
    </subcellularLocation>
    <subcellularLocation>
        <location evidence="1">Nucleus</location>
    </subcellularLocation>
</comment>
<evidence type="ECO:0000256" key="4">
    <source>
        <dbReference type="ARBA" id="ARBA00022448"/>
    </source>
</evidence>
<keyword evidence="13" id="KW-1185">Reference proteome</keyword>
<dbReference type="GO" id="GO:0016279">
    <property type="term" value="F:protein-lysine N-methyltransferase activity"/>
    <property type="evidence" value="ECO:0007669"/>
    <property type="project" value="UniProtKB-UniRule"/>
</dbReference>
<dbReference type="Proteomes" id="UP000322234">
    <property type="component" value="Unassembled WGS sequence"/>
</dbReference>
<dbReference type="InterPro" id="IPR002052">
    <property type="entry name" value="DNA_methylase_N6_adenine_CS"/>
</dbReference>